<dbReference type="GO" id="GO:0005794">
    <property type="term" value="C:Golgi apparatus"/>
    <property type="evidence" value="ECO:0007669"/>
    <property type="project" value="TreeGrafter"/>
</dbReference>
<proteinExistence type="inferred from homology"/>
<keyword evidence="6" id="KW-0256">Endoplasmic reticulum</keyword>
<evidence type="ECO:0000313" key="14">
    <source>
        <dbReference type="Proteomes" id="UP000284403"/>
    </source>
</evidence>
<dbReference type="GO" id="GO:0043001">
    <property type="term" value="P:Golgi to plasma membrane protein transport"/>
    <property type="evidence" value="ECO:0007669"/>
    <property type="project" value="TreeGrafter"/>
</dbReference>
<accession>A0A3R7NKE4</accession>
<dbReference type="InterPro" id="IPR024156">
    <property type="entry name" value="Small_GTPase_ARF"/>
</dbReference>
<keyword evidence="8" id="KW-0342">GTP-binding</keyword>
<evidence type="ECO:0000256" key="9">
    <source>
        <dbReference type="ARBA" id="ARBA00023136"/>
    </source>
</evidence>
<dbReference type="EMBL" id="MKKU01000197">
    <property type="protein sequence ID" value="RNF19711.1"/>
    <property type="molecule type" value="Genomic_DNA"/>
</dbReference>
<organism evidence="13 14">
    <name type="scientific">Trypanosoma conorhini</name>
    <dbReference type="NCBI Taxonomy" id="83891"/>
    <lineage>
        <taxon>Eukaryota</taxon>
        <taxon>Discoba</taxon>
        <taxon>Euglenozoa</taxon>
        <taxon>Kinetoplastea</taxon>
        <taxon>Metakinetoplastina</taxon>
        <taxon>Trypanosomatida</taxon>
        <taxon>Trypanosomatidae</taxon>
        <taxon>Trypanosoma</taxon>
    </lineage>
</organism>
<dbReference type="GO" id="GO:0003924">
    <property type="term" value="F:GTPase activity"/>
    <property type="evidence" value="ECO:0007669"/>
    <property type="project" value="TreeGrafter"/>
</dbReference>
<evidence type="ECO:0000256" key="12">
    <source>
        <dbReference type="SAM" id="Phobius"/>
    </source>
</evidence>
<evidence type="ECO:0000256" key="6">
    <source>
        <dbReference type="ARBA" id="ARBA00022824"/>
    </source>
</evidence>
<dbReference type="PANTHER" id="PTHR45909">
    <property type="entry name" value="ADP-RIBOSYLATION FACTOR-RELATED PROTEIN 1"/>
    <property type="match status" value="1"/>
</dbReference>
<dbReference type="Proteomes" id="UP000284403">
    <property type="component" value="Unassembled WGS sequence"/>
</dbReference>
<dbReference type="GO" id="GO:0005525">
    <property type="term" value="F:GTP binding"/>
    <property type="evidence" value="ECO:0007669"/>
    <property type="project" value="UniProtKB-KW"/>
</dbReference>
<dbReference type="PANTHER" id="PTHR45909:SF1">
    <property type="entry name" value="ADP-RIBOSYLATION FACTOR-RELATED PROTEIN 1"/>
    <property type="match status" value="1"/>
</dbReference>
<evidence type="ECO:0000313" key="13">
    <source>
        <dbReference type="EMBL" id="RNF19711.1"/>
    </source>
</evidence>
<evidence type="ECO:0000256" key="4">
    <source>
        <dbReference type="ARBA" id="ARBA00022692"/>
    </source>
</evidence>
<gene>
    <name evidence="13" type="ORF">Tco025E_04026</name>
</gene>
<sequence>MDGGRAEVRSGTAAWAVLVVASVIFALLLASFIARCVLGARGAASRRRHTLLLIGLCGSGKTTLFAQLVAQKRVSTRTSMEPNRAAMRRRTPASSTEKGVSSPAAPSMFASGADASVLVVDFPGHRRLRGLLLPALEEAKNVVVVVDAVTIQDDRHEGAQALAELLLSVFTSSAFYGVQRVLVLCTKRDELTSYSAKAVRKLLEAELTRCIASRQGGLQSLDSILNSDGVVVGRSKNKPVGGRGSGGRNRRAHQLSLGDGGRFTFDAFPVPVRFADASAMVDPARHPFNVDAVWDFVEGRI</sequence>
<dbReference type="Gene3D" id="3.40.50.300">
    <property type="entry name" value="P-loop containing nucleotide triphosphate hydrolases"/>
    <property type="match status" value="1"/>
</dbReference>
<evidence type="ECO:0000256" key="8">
    <source>
        <dbReference type="ARBA" id="ARBA00023134"/>
    </source>
</evidence>
<dbReference type="SUPFAM" id="SSF52540">
    <property type="entry name" value="P-loop containing nucleoside triphosphate hydrolases"/>
    <property type="match status" value="1"/>
</dbReference>
<keyword evidence="4 12" id="KW-0812">Transmembrane</keyword>
<dbReference type="Pfam" id="PF09439">
    <property type="entry name" value="SRPRB"/>
    <property type="match status" value="1"/>
</dbReference>
<dbReference type="InterPro" id="IPR019009">
    <property type="entry name" value="SRP_receptor_beta_su"/>
</dbReference>
<feature type="transmembrane region" description="Helical" evidence="12">
    <location>
        <begin position="12"/>
        <end position="38"/>
    </location>
</feature>
<feature type="region of interest" description="Disordered" evidence="11">
    <location>
        <begin position="236"/>
        <end position="255"/>
    </location>
</feature>
<dbReference type="AlphaFoldDB" id="A0A3R7NKE4"/>
<evidence type="ECO:0000256" key="2">
    <source>
        <dbReference type="ARBA" id="ARBA00005619"/>
    </source>
</evidence>
<dbReference type="InterPro" id="IPR027417">
    <property type="entry name" value="P-loop_NTPase"/>
</dbReference>
<reference evidence="13 14" key="1">
    <citation type="journal article" date="2018" name="BMC Genomics">
        <title>Genomic comparison of Trypanosoma conorhini and Trypanosoma rangeli to Trypanosoma cruzi strains of high and low virulence.</title>
        <authorList>
            <person name="Bradwell K.R."/>
            <person name="Koparde V.N."/>
            <person name="Matveyev A.V."/>
            <person name="Serrano M.G."/>
            <person name="Alves J.M."/>
            <person name="Parikh H."/>
            <person name="Huang B."/>
            <person name="Lee V."/>
            <person name="Espinosa-Alvarez O."/>
            <person name="Ortiz P.A."/>
            <person name="Costa-Martins A.G."/>
            <person name="Teixeira M.M."/>
            <person name="Buck G.A."/>
        </authorList>
    </citation>
    <scope>NUCLEOTIDE SEQUENCE [LARGE SCALE GENOMIC DNA]</scope>
    <source>
        <strain evidence="13 14">025E</strain>
    </source>
</reference>
<dbReference type="GeneID" id="40317637"/>
<evidence type="ECO:0000256" key="1">
    <source>
        <dbReference type="ARBA" id="ARBA00004389"/>
    </source>
</evidence>
<evidence type="ECO:0000256" key="7">
    <source>
        <dbReference type="ARBA" id="ARBA00022989"/>
    </source>
</evidence>
<dbReference type="OrthoDB" id="41266at2759"/>
<keyword evidence="7 12" id="KW-1133">Transmembrane helix</keyword>
<keyword evidence="9 12" id="KW-0472">Membrane</keyword>
<keyword evidence="5" id="KW-0547">Nucleotide-binding</keyword>
<feature type="transmembrane region" description="Helical" evidence="12">
    <location>
        <begin position="50"/>
        <end position="70"/>
    </location>
</feature>
<evidence type="ECO:0000256" key="3">
    <source>
        <dbReference type="ARBA" id="ARBA00020256"/>
    </source>
</evidence>
<keyword evidence="10 13" id="KW-0675">Receptor</keyword>
<evidence type="ECO:0000256" key="5">
    <source>
        <dbReference type="ARBA" id="ARBA00022741"/>
    </source>
</evidence>
<keyword evidence="14" id="KW-1185">Reference proteome</keyword>
<protein>
    <recommendedName>
        <fullName evidence="3">Signal recognition particle receptor subunit beta</fullName>
    </recommendedName>
</protein>
<feature type="region of interest" description="Disordered" evidence="11">
    <location>
        <begin position="77"/>
        <end position="105"/>
    </location>
</feature>
<dbReference type="GO" id="GO:0005789">
    <property type="term" value="C:endoplasmic reticulum membrane"/>
    <property type="evidence" value="ECO:0007669"/>
    <property type="project" value="UniProtKB-SubCell"/>
</dbReference>
<dbReference type="GO" id="GO:0006886">
    <property type="term" value="P:intracellular protein transport"/>
    <property type="evidence" value="ECO:0007669"/>
    <property type="project" value="TreeGrafter"/>
</dbReference>
<comment type="subcellular location">
    <subcellularLocation>
        <location evidence="1">Endoplasmic reticulum membrane</location>
        <topology evidence="1">Single-pass membrane protein</topology>
    </subcellularLocation>
</comment>
<comment type="caution">
    <text evidence="13">The sequence shown here is derived from an EMBL/GenBank/DDBJ whole genome shotgun (WGS) entry which is preliminary data.</text>
</comment>
<evidence type="ECO:0000256" key="11">
    <source>
        <dbReference type="SAM" id="MobiDB-lite"/>
    </source>
</evidence>
<dbReference type="RefSeq" id="XP_029228943.1">
    <property type="nucleotide sequence ID" value="XM_029370939.1"/>
</dbReference>
<dbReference type="GO" id="GO:0034067">
    <property type="term" value="P:protein localization to Golgi apparatus"/>
    <property type="evidence" value="ECO:0007669"/>
    <property type="project" value="TreeGrafter"/>
</dbReference>
<evidence type="ECO:0000256" key="10">
    <source>
        <dbReference type="ARBA" id="ARBA00023170"/>
    </source>
</evidence>
<name>A0A3R7NKE4_9TRYP</name>
<comment type="similarity">
    <text evidence="2">Belongs to the SRP receptor beta subunit family.</text>
</comment>